<reference evidence="1 2" key="1">
    <citation type="submission" date="2016-10" db="EMBL/GenBank/DDBJ databases">
        <authorList>
            <person name="de Groot N.N."/>
        </authorList>
    </citation>
    <scope>NUCLEOTIDE SEQUENCE [LARGE SCALE GENOMIC DNA]</scope>
    <source>
        <strain evidence="1 2">Nm22</strain>
    </source>
</reference>
<sequence>MKHIGLLIVILAVFILSFFVVDIDQNPQRDKHGVDNRGDLLFLCEDECYRFGPESVEN</sequence>
<accession>A0A1H8J3J4</accession>
<gene>
    <name evidence="1" type="ORF">SAMN05216325_1522</name>
</gene>
<name>A0A1H8J3J4_9PROT</name>
<protein>
    <submittedName>
        <fullName evidence="1">Uncharacterized protein</fullName>
    </submittedName>
</protein>
<dbReference type="AlphaFoldDB" id="A0A1H8J3J4"/>
<evidence type="ECO:0000313" key="1">
    <source>
        <dbReference type="EMBL" id="SEN75211.1"/>
    </source>
</evidence>
<proteinExistence type="predicted"/>
<dbReference type="Proteomes" id="UP000199459">
    <property type="component" value="Unassembled WGS sequence"/>
</dbReference>
<dbReference type="EMBL" id="FOCP01000052">
    <property type="protein sequence ID" value="SEN75211.1"/>
    <property type="molecule type" value="Genomic_DNA"/>
</dbReference>
<evidence type="ECO:0000313" key="2">
    <source>
        <dbReference type="Proteomes" id="UP000199459"/>
    </source>
</evidence>
<dbReference type="RefSeq" id="WP_177167799.1">
    <property type="nucleotide sequence ID" value="NZ_FOCP01000052.1"/>
</dbReference>
<organism evidence="1 2">
    <name type="scientific">Nitrosomonas marina</name>
    <dbReference type="NCBI Taxonomy" id="917"/>
    <lineage>
        <taxon>Bacteria</taxon>
        <taxon>Pseudomonadati</taxon>
        <taxon>Pseudomonadota</taxon>
        <taxon>Betaproteobacteria</taxon>
        <taxon>Nitrosomonadales</taxon>
        <taxon>Nitrosomonadaceae</taxon>
        <taxon>Nitrosomonas</taxon>
    </lineage>
</organism>